<reference evidence="5" key="1">
    <citation type="submission" date="2020-03" db="EMBL/GenBank/DDBJ databases">
        <title>Melopsittacus undulatus (budgerigar) genome, bMelUnd1, maternal haplotype with Z.</title>
        <authorList>
            <person name="Gedman G."/>
            <person name="Mountcastle J."/>
            <person name="Haase B."/>
            <person name="Formenti G."/>
            <person name="Wright T."/>
            <person name="Apodaca J."/>
            <person name="Pelan S."/>
            <person name="Chow W."/>
            <person name="Rhie A."/>
            <person name="Howe K."/>
            <person name="Fedrigo O."/>
            <person name="Jarvis E.D."/>
        </authorList>
    </citation>
    <scope>NUCLEOTIDE SEQUENCE [LARGE SCALE GENOMIC DNA]</scope>
</reference>
<dbReference type="Pfam" id="PF00084">
    <property type="entry name" value="Sushi"/>
    <property type="match status" value="3"/>
</dbReference>
<evidence type="ECO:0000313" key="6">
    <source>
        <dbReference type="Proteomes" id="UP000694405"/>
    </source>
</evidence>
<dbReference type="SMART" id="SM00032">
    <property type="entry name" value="CCP"/>
    <property type="match status" value="3"/>
</dbReference>
<keyword evidence="2" id="KW-0677">Repeat</keyword>
<evidence type="ECO:0000256" key="4">
    <source>
        <dbReference type="PROSITE-ProRule" id="PRU00302"/>
    </source>
</evidence>
<dbReference type="PANTHER" id="PTHR45656:SF4">
    <property type="entry name" value="PROTEIN CBR-CLEC-78"/>
    <property type="match status" value="1"/>
</dbReference>
<dbReference type="InterPro" id="IPR051277">
    <property type="entry name" value="SEZ6_CSMD_C4BPB_Regulators"/>
</dbReference>
<name>A0A8V5HB40_MELUD</name>
<feature type="disulfide bond" evidence="4">
    <location>
        <begin position="86"/>
        <end position="113"/>
    </location>
</feature>
<keyword evidence="6" id="KW-1185">Reference proteome</keyword>
<dbReference type="Proteomes" id="UP000694405">
    <property type="component" value="Chromosome 16"/>
</dbReference>
<feature type="disulfide bond" evidence="4">
    <location>
        <begin position="165"/>
        <end position="208"/>
    </location>
</feature>
<comment type="caution">
    <text evidence="4">Lacks conserved residue(s) required for the propagation of feature annotation.</text>
</comment>
<dbReference type="CDD" id="cd00033">
    <property type="entry name" value="CCP"/>
    <property type="match status" value="3"/>
</dbReference>
<evidence type="ECO:0000256" key="3">
    <source>
        <dbReference type="ARBA" id="ARBA00023157"/>
    </source>
</evidence>
<dbReference type="InterPro" id="IPR035976">
    <property type="entry name" value="Sushi/SCR/CCP_sf"/>
</dbReference>
<dbReference type="InterPro" id="IPR000436">
    <property type="entry name" value="Sushi_SCR_CCP_dom"/>
</dbReference>
<evidence type="ECO:0000313" key="5">
    <source>
        <dbReference type="Ensembl" id="ENSMUNP00000026955.1"/>
    </source>
</evidence>
<keyword evidence="4" id="KW-0768">Sushi</keyword>
<dbReference type="Ensembl" id="ENSMUNT00000030317.1">
    <property type="protein sequence ID" value="ENSMUNP00000026955.1"/>
    <property type="gene ID" value="ENSMUNG00000018912.1"/>
</dbReference>
<proteinExistence type="predicted"/>
<evidence type="ECO:0000256" key="2">
    <source>
        <dbReference type="ARBA" id="ARBA00022737"/>
    </source>
</evidence>
<dbReference type="PANTHER" id="PTHR45656">
    <property type="entry name" value="PROTEIN CBR-CLEC-78"/>
    <property type="match status" value="1"/>
</dbReference>
<feature type="disulfide bond" evidence="4">
    <location>
        <begin position="27"/>
        <end position="54"/>
    </location>
</feature>
<dbReference type="SUPFAM" id="SSF57535">
    <property type="entry name" value="Complement control module/SCR domain"/>
    <property type="match status" value="3"/>
</dbReference>
<organism evidence="5 6">
    <name type="scientific">Melopsittacus undulatus</name>
    <name type="common">Budgerigar</name>
    <name type="synonym">Psittacus undulatus</name>
    <dbReference type="NCBI Taxonomy" id="13146"/>
    <lineage>
        <taxon>Eukaryota</taxon>
        <taxon>Metazoa</taxon>
        <taxon>Chordata</taxon>
        <taxon>Craniata</taxon>
        <taxon>Vertebrata</taxon>
        <taxon>Euteleostomi</taxon>
        <taxon>Archelosauria</taxon>
        <taxon>Archosauria</taxon>
        <taxon>Dinosauria</taxon>
        <taxon>Saurischia</taxon>
        <taxon>Theropoda</taxon>
        <taxon>Coelurosauria</taxon>
        <taxon>Aves</taxon>
        <taxon>Neognathae</taxon>
        <taxon>Neoaves</taxon>
        <taxon>Telluraves</taxon>
        <taxon>Australaves</taxon>
        <taxon>Psittaciformes</taxon>
        <taxon>Psittaculidae</taxon>
        <taxon>Melopsittacus</taxon>
    </lineage>
</organism>
<keyword evidence="3 4" id="KW-1015">Disulfide bond</keyword>
<protein>
    <submittedName>
        <fullName evidence="5">Uncharacterized protein</fullName>
    </submittedName>
</protein>
<dbReference type="AlphaFoldDB" id="A0A8V5HB40"/>
<accession>A0A8V5HB40</accession>
<evidence type="ECO:0000256" key="1">
    <source>
        <dbReference type="ARBA" id="ARBA00022729"/>
    </source>
</evidence>
<reference evidence="5" key="3">
    <citation type="submission" date="2025-09" db="UniProtKB">
        <authorList>
            <consortium name="Ensembl"/>
        </authorList>
    </citation>
    <scope>IDENTIFICATION</scope>
</reference>
<keyword evidence="1" id="KW-0732">Signal</keyword>
<dbReference type="Gene3D" id="2.10.70.10">
    <property type="entry name" value="Complement Module, domain 1"/>
    <property type="match status" value="3"/>
</dbReference>
<sequence>PPNIANGMHSGQSLDRFPRGMTVHYSCQDGYAPIGNVSISCTEAGMWSWPLPRCEAIGCEMPEVQNGKVYELQSTYRAGELLHFDCDAGYAAEDSYEAQCQPGGTWDPPVLRCERGECGCPLVALPVDAPCRQEQRVQAEPFCNGLYPITAVTPFPCGFVICIPCEPPPDIPNGKHTGKLLDEFLFGTAVTYTCNPGYPLHGEPSIYCTTLDGKNGAWSGPPPLCGGRVECAVPTASYSESQGHPRQLQYVLPGLLCS</sequence>
<reference evidence="5" key="2">
    <citation type="submission" date="2025-08" db="UniProtKB">
        <authorList>
            <consortium name="Ensembl"/>
        </authorList>
    </citation>
    <scope>IDENTIFICATION</scope>
</reference>
<dbReference type="PROSITE" id="PS50923">
    <property type="entry name" value="SUSHI"/>
    <property type="match status" value="3"/>
</dbReference>